<dbReference type="GO" id="GO:0008757">
    <property type="term" value="F:S-adenosylmethionine-dependent methyltransferase activity"/>
    <property type="evidence" value="ECO:0007669"/>
    <property type="project" value="InterPro"/>
</dbReference>
<reference evidence="2 3" key="1">
    <citation type="journal article" date="2016" name="Nat. Commun.">
        <title>Thousands of microbial genomes shed light on interconnected biogeochemical processes in an aquifer system.</title>
        <authorList>
            <person name="Anantharaman K."/>
            <person name="Brown C.T."/>
            <person name="Hug L.A."/>
            <person name="Sharon I."/>
            <person name="Castelle C.J."/>
            <person name="Probst A.J."/>
            <person name="Thomas B.C."/>
            <person name="Singh A."/>
            <person name="Wilkins M.J."/>
            <person name="Karaoz U."/>
            <person name="Brodie E.L."/>
            <person name="Williams K.H."/>
            <person name="Hubbard S.S."/>
            <person name="Banfield J.F."/>
        </authorList>
    </citation>
    <scope>NUCLEOTIDE SEQUENCE [LARGE SCALE GENOMIC DNA]</scope>
</reference>
<evidence type="ECO:0000259" key="1">
    <source>
        <dbReference type="Pfam" id="PF08241"/>
    </source>
</evidence>
<organism evidence="2 3">
    <name type="scientific">Candidatus Gottesmanbacteria bacterium RBG_16_38_7b</name>
    <dbReference type="NCBI Taxonomy" id="1798372"/>
    <lineage>
        <taxon>Bacteria</taxon>
        <taxon>Candidatus Gottesmaniibacteriota</taxon>
    </lineage>
</organism>
<proteinExistence type="predicted"/>
<comment type="caution">
    <text evidence="2">The sequence shown here is derived from an EMBL/GenBank/DDBJ whole genome shotgun (WGS) entry which is preliminary data.</text>
</comment>
<dbReference type="CDD" id="cd02440">
    <property type="entry name" value="AdoMet_MTases"/>
    <property type="match status" value="1"/>
</dbReference>
<sequence length="258" mass="30193">MKNRDRDNYLREYLRNRPLFLSVLRAKEAYIYRNYLPFKKPVLDYGCGDGFFAKVAFGGKIEVGLDIRESRIRETKENGIYEKVIVYDGKVIPFKKNYFKTVVSNSVLEHVGDLDKALTEINRVLKLNGKFLATVMTKKWEDYLWGAKILGGIYKTYMRKKQVHVNLLTKRQWDEKFRVAGFKIKKNVGHLDRNTCGLIDLLHYVSLPSLMTYRLFDKWVIAPSVADVIYPRKLILKLTEKKTSLDDSGALFYELEKK</sequence>
<name>A0A1F5YGV8_9BACT</name>
<protein>
    <recommendedName>
        <fullName evidence="1">Methyltransferase type 11 domain-containing protein</fullName>
    </recommendedName>
</protein>
<dbReference type="EMBL" id="MFJB01000065">
    <property type="protein sequence ID" value="OGF99363.1"/>
    <property type="molecule type" value="Genomic_DNA"/>
</dbReference>
<feature type="domain" description="Methyltransferase type 11" evidence="1">
    <location>
        <begin position="43"/>
        <end position="132"/>
    </location>
</feature>
<evidence type="ECO:0000313" key="3">
    <source>
        <dbReference type="Proteomes" id="UP000177396"/>
    </source>
</evidence>
<dbReference type="AlphaFoldDB" id="A0A1F5YGV8"/>
<dbReference type="InterPro" id="IPR013216">
    <property type="entry name" value="Methyltransf_11"/>
</dbReference>
<dbReference type="Proteomes" id="UP000177396">
    <property type="component" value="Unassembled WGS sequence"/>
</dbReference>
<accession>A0A1F5YGV8</accession>
<dbReference type="Gene3D" id="3.40.50.150">
    <property type="entry name" value="Vaccinia Virus protein VP39"/>
    <property type="match status" value="1"/>
</dbReference>
<dbReference type="SUPFAM" id="SSF53335">
    <property type="entry name" value="S-adenosyl-L-methionine-dependent methyltransferases"/>
    <property type="match status" value="1"/>
</dbReference>
<dbReference type="Pfam" id="PF08241">
    <property type="entry name" value="Methyltransf_11"/>
    <property type="match status" value="1"/>
</dbReference>
<evidence type="ECO:0000313" key="2">
    <source>
        <dbReference type="EMBL" id="OGF99363.1"/>
    </source>
</evidence>
<gene>
    <name evidence="2" type="ORF">A2153_05140</name>
</gene>
<dbReference type="InterPro" id="IPR029063">
    <property type="entry name" value="SAM-dependent_MTases_sf"/>
</dbReference>